<dbReference type="Proteomes" id="UP000035681">
    <property type="component" value="Unplaced"/>
</dbReference>
<dbReference type="WBParaSite" id="TCONS_00009250.p1">
    <property type="protein sequence ID" value="TCONS_00009250.p1"/>
    <property type="gene ID" value="XLOC_007081"/>
</dbReference>
<sequence>MYRSIRLLSQPLIKAREKFFESKKVVGKDFLKFVVIGGCCQFLLCLIVEEFGLPTPDICFDARRMISPEFNNFIKNGNYAGFDMTLNAGVKSYKIEKGQITKPNNKNDFGGAFYKSSL</sequence>
<name>A0A0K0DTJ7_STRER</name>
<reference evidence="2" key="1">
    <citation type="submission" date="2015-08" db="UniProtKB">
        <authorList>
            <consortium name="WormBaseParasite"/>
        </authorList>
    </citation>
    <scope>IDENTIFICATION</scope>
</reference>
<protein>
    <submittedName>
        <fullName evidence="2 3">Uncharacterized protein</fullName>
    </submittedName>
</protein>
<proteinExistence type="predicted"/>
<dbReference type="AlphaFoldDB" id="A0A0K0DTJ7"/>
<evidence type="ECO:0000313" key="1">
    <source>
        <dbReference type="Proteomes" id="UP000035681"/>
    </source>
</evidence>
<evidence type="ECO:0000313" key="2">
    <source>
        <dbReference type="WBParaSite" id="SSTP_0000055900.1"/>
    </source>
</evidence>
<organism evidence="2">
    <name type="scientific">Strongyloides stercoralis</name>
    <name type="common">Threadworm</name>
    <dbReference type="NCBI Taxonomy" id="6248"/>
    <lineage>
        <taxon>Eukaryota</taxon>
        <taxon>Metazoa</taxon>
        <taxon>Ecdysozoa</taxon>
        <taxon>Nematoda</taxon>
        <taxon>Chromadorea</taxon>
        <taxon>Rhabditida</taxon>
        <taxon>Tylenchina</taxon>
        <taxon>Panagrolaimomorpha</taxon>
        <taxon>Strongyloidoidea</taxon>
        <taxon>Strongyloididae</taxon>
        <taxon>Strongyloides</taxon>
    </lineage>
</organism>
<evidence type="ECO:0000313" key="3">
    <source>
        <dbReference type="WBParaSite" id="TCONS_00009250.p1"/>
    </source>
</evidence>
<keyword evidence="1" id="KW-1185">Reference proteome</keyword>
<dbReference type="WBParaSite" id="SSTP_0000055900.1">
    <property type="protein sequence ID" value="SSTP_0000055900.1"/>
    <property type="gene ID" value="SSTP_0000055900"/>
</dbReference>
<accession>A0A0K0DTJ7</accession>